<dbReference type="RefSeq" id="WP_209009421.1">
    <property type="nucleotide sequence ID" value="NZ_BMXE01000018.1"/>
</dbReference>
<gene>
    <name evidence="2" type="ORF">GCM10007094_44750</name>
</gene>
<reference evidence="3" key="1">
    <citation type="journal article" date="2019" name="Int. J. Syst. Evol. Microbiol.">
        <title>The Global Catalogue of Microorganisms (GCM) 10K type strain sequencing project: providing services to taxonomists for standard genome sequencing and annotation.</title>
        <authorList>
            <consortium name="The Broad Institute Genomics Platform"/>
            <consortium name="The Broad Institute Genome Sequencing Center for Infectious Disease"/>
            <person name="Wu L."/>
            <person name="Ma J."/>
        </authorList>
    </citation>
    <scope>NUCLEOTIDE SEQUENCE [LARGE SCALE GENOMIC DNA]</scope>
    <source>
        <strain evidence="3">KCTC 12861</strain>
    </source>
</reference>
<feature type="transmembrane region" description="Helical" evidence="1">
    <location>
        <begin position="45"/>
        <end position="70"/>
    </location>
</feature>
<dbReference type="SUPFAM" id="SSF103473">
    <property type="entry name" value="MFS general substrate transporter"/>
    <property type="match status" value="1"/>
</dbReference>
<evidence type="ECO:0000256" key="1">
    <source>
        <dbReference type="SAM" id="Phobius"/>
    </source>
</evidence>
<evidence type="ECO:0000313" key="3">
    <source>
        <dbReference type="Proteomes" id="UP000637980"/>
    </source>
</evidence>
<name>A0ABQ3EQ13_9HYPH</name>
<keyword evidence="1" id="KW-1133">Transmembrane helix</keyword>
<keyword evidence="1" id="KW-0812">Transmembrane</keyword>
<evidence type="ECO:0000313" key="2">
    <source>
        <dbReference type="EMBL" id="GHB50757.1"/>
    </source>
</evidence>
<comment type="caution">
    <text evidence="2">The sequence shown here is derived from an EMBL/GenBank/DDBJ whole genome shotgun (WGS) entry which is preliminary data.</text>
</comment>
<dbReference type="Proteomes" id="UP000637980">
    <property type="component" value="Unassembled WGS sequence"/>
</dbReference>
<proteinExistence type="predicted"/>
<organism evidence="2 3">
    <name type="scientific">Pseudovibrio japonicus</name>
    <dbReference type="NCBI Taxonomy" id="366534"/>
    <lineage>
        <taxon>Bacteria</taxon>
        <taxon>Pseudomonadati</taxon>
        <taxon>Pseudomonadota</taxon>
        <taxon>Alphaproteobacteria</taxon>
        <taxon>Hyphomicrobiales</taxon>
        <taxon>Stappiaceae</taxon>
        <taxon>Pseudovibrio</taxon>
    </lineage>
</organism>
<sequence>MSEVSFKAKWGQINLLFIANFLSLVGNGLSAIAIPWFVYDLTGNAVVTATIAIAGQLPNIMVGLFSGPLIDHFSAKM</sequence>
<evidence type="ECO:0008006" key="4">
    <source>
        <dbReference type="Google" id="ProtNLM"/>
    </source>
</evidence>
<keyword evidence="1" id="KW-0472">Membrane</keyword>
<dbReference type="InterPro" id="IPR036259">
    <property type="entry name" value="MFS_trans_sf"/>
</dbReference>
<accession>A0ABQ3EQ13</accession>
<feature type="transmembrane region" description="Helical" evidence="1">
    <location>
        <begin position="15"/>
        <end position="39"/>
    </location>
</feature>
<dbReference type="EMBL" id="BMXE01000018">
    <property type="protein sequence ID" value="GHB50757.1"/>
    <property type="molecule type" value="Genomic_DNA"/>
</dbReference>
<dbReference type="Gene3D" id="1.20.1250.20">
    <property type="entry name" value="MFS general substrate transporter like domains"/>
    <property type="match status" value="1"/>
</dbReference>
<keyword evidence="3" id="KW-1185">Reference proteome</keyword>
<protein>
    <recommendedName>
        <fullName evidence="4">MFS transporter</fullName>
    </recommendedName>
</protein>